<organism evidence="2">
    <name type="scientific">Ixodes ricinus</name>
    <name type="common">Common tick</name>
    <name type="synonym">Acarus ricinus</name>
    <dbReference type="NCBI Taxonomy" id="34613"/>
    <lineage>
        <taxon>Eukaryota</taxon>
        <taxon>Metazoa</taxon>
        <taxon>Ecdysozoa</taxon>
        <taxon>Arthropoda</taxon>
        <taxon>Chelicerata</taxon>
        <taxon>Arachnida</taxon>
        <taxon>Acari</taxon>
        <taxon>Parasitiformes</taxon>
        <taxon>Ixodida</taxon>
        <taxon>Ixodoidea</taxon>
        <taxon>Ixodidae</taxon>
        <taxon>Ixodinae</taxon>
        <taxon>Ixodes</taxon>
    </lineage>
</organism>
<keyword evidence="1" id="KW-0472">Membrane</keyword>
<evidence type="ECO:0000256" key="1">
    <source>
        <dbReference type="SAM" id="Phobius"/>
    </source>
</evidence>
<keyword evidence="1" id="KW-0812">Transmembrane</keyword>
<name>A0A0K8R562_IXORI</name>
<sequence length="97" mass="11398">MEFETVDYTDEMVIVKNNGKGTTANRKLTTHSYIMYIYIFIGKYIYIFMYISTTLLFYMATVTISPAWFIVIILEARSPEKCSTYRGRSVSIRLQHK</sequence>
<dbReference type="EMBL" id="GADI01007501">
    <property type="protein sequence ID" value="JAA66307.1"/>
    <property type="molecule type" value="mRNA"/>
</dbReference>
<dbReference type="AlphaFoldDB" id="A0A0K8R562"/>
<protein>
    <submittedName>
        <fullName evidence="2">Putative transcription factor 5qnca</fullName>
    </submittedName>
</protein>
<feature type="transmembrane region" description="Helical" evidence="1">
    <location>
        <begin position="33"/>
        <end position="51"/>
    </location>
</feature>
<reference evidence="2" key="1">
    <citation type="submission" date="2012-12" db="EMBL/GenBank/DDBJ databases">
        <title>Identification and characterization of a phenylalanine ammonia-lyase gene family in Isatis indigotica Fort.</title>
        <authorList>
            <person name="Liu Q."/>
            <person name="Chen J."/>
            <person name="Zhou X."/>
            <person name="Di P."/>
            <person name="Xiao Y."/>
            <person name="Xuan H."/>
            <person name="Zhang L."/>
            <person name="Chen W."/>
        </authorList>
    </citation>
    <scope>NUCLEOTIDE SEQUENCE</scope>
    <source>
        <tissue evidence="2">Salivary gland</tissue>
    </source>
</reference>
<keyword evidence="1" id="KW-1133">Transmembrane helix</keyword>
<proteinExistence type="evidence at transcript level"/>
<feature type="transmembrane region" description="Helical" evidence="1">
    <location>
        <begin position="57"/>
        <end position="76"/>
    </location>
</feature>
<accession>A0A0K8R562</accession>
<evidence type="ECO:0000313" key="2">
    <source>
        <dbReference type="EMBL" id="JAA66307.1"/>
    </source>
</evidence>